<organism evidence="7 8">
    <name type="scientific">Plesiocystis pacifica SIR-1</name>
    <dbReference type="NCBI Taxonomy" id="391625"/>
    <lineage>
        <taxon>Bacteria</taxon>
        <taxon>Pseudomonadati</taxon>
        <taxon>Myxococcota</taxon>
        <taxon>Polyangia</taxon>
        <taxon>Nannocystales</taxon>
        <taxon>Nannocystaceae</taxon>
        <taxon>Plesiocystis</taxon>
    </lineage>
</organism>
<gene>
    <name evidence="7" type="ORF">PPSIR1_37939</name>
</gene>
<dbReference type="Gene3D" id="3.40.50.11530">
    <property type="match status" value="1"/>
</dbReference>
<keyword evidence="2" id="KW-0547">Nucleotide-binding</keyword>
<evidence type="ECO:0000256" key="4">
    <source>
        <dbReference type="ARBA" id="ARBA00022840"/>
    </source>
</evidence>
<dbReference type="SUPFAM" id="SSF48452">
    <property type="entry name" value="TPR-like"/>
    <property type="match status" value="3"/>
</dbReference>
<dbReference type="PROSITE" id="PS51534">
    <property type="entry name" value="SEFIR"/>
    <property type="match status" value="1"/>
</dbReference>
<evidence type="ECO:0000256" key="1">
    <source>
        <dbReference type="ARBA" id="ARBA00022679"/>
    </source>
</evidence>
<dbReference type="PROSITE" id="PS50011">
    <property type="entry name" value="PROTEIN_KINASE_DOM"/>
    <property type="match status" value="1"/>
</dbReference>
<dbReference type="SMART" id="SM00220">
    <property type="entry name" value="S_TKc"/>
    <property type="match status" value="1"/>
</dbReference>
<dbReference type="eggNOG" id="COG0515">
    <property type="taxonomic scope" value="Bacteria"/>
</dbReference>
<proteinExistence type="predicted"/>
<dbReference type="InterPro" id="IPR000719">
    <property type="entry name" value="Prot_kinase_dom"/>
</dbReference>
<feature type="domain" description="SEFIR" evidence="6">
    <location>
        <begin position="163"/>
        <end position="300"/>
    </location>
</feature>
<dbReference type="InterPro" id="IPR011009">
    <property type="entry name" value="Kinase-like_dom_sf"/>
</dbReference>
<dbReference type="eggNOG" id="COG0457">
    <property type="taxonomic scope" value="Bacteria"/>
</dbReference>
<dbReference type="RefSeq" id="WP_006973422.1">
    <property type="nucleotide sequence ID" value="NZ_ABCS01000046.1"/>
</dbReference>
<dbReference type="CDD" id="cd14014">
    <property type="entry name" value="STKc_PknB_like"/>
    <property type="match status" value="1"/>
</dbReference>
<keyword evidence="3" id="KW-0418">Kinase</keyword>
<reference evidence="7 8" key="1">
    <citation type="submission" date="2007-06" db="EMBL/GenBank/DDBJ databases">
        <authorList>
            <person name="Shimkets L."/>
            <person name="Ferriera S."/>
            <person name="Johnson J."/>
            <person name="Kravitz S."/>
            <person name="Beeson K."/>
            <person name="Sutton G."/>
            <person name="Rogers Y.-H."/>
            <person name="Friedman R."/>
            <person name="Frazier M."/>
            <person name="Venter J.C."/>
        </authorList>
    </citation>
    <scope>NUCLEOTIDE SEQUENCE [LARGE SCALE GENOMIC DNA]</scope>
    <source>
        <strain evidence="7 8">SIR-1</strain>
    </source>
</reference>
<dbReference type="Pfam" id="PF00069">
    <property type="entry name" value="Pkinase"/>
    <property type="match status" value="1"/>
</dbReference>
<dbReference type="GO" id="GO:0004674">
    <property type="term" value="F:protein serine/threonine kinase activity"/>
    <property type="evidence" value="ECO:0007669"/>
    <property type="project" value="TreeGrafter"/>
</dbReference>
<evidence type="ECO:0000313" key="7">
    <source>
        <dbReference type="EMBL" id="EDM77421.1"/>
    </source>
</evidence>
<evidence type="ECO:0000313" key="8">
    <source>
        <dbReference type="Proteomes" id="UP000005801"/>
    </source>
</evidence>
<keyword evidence="4" id="KW-0067">ATP-binding</keyword>
<dbReference type="InterPro" id="IPR008271">
    <property type="entry name" value="Ser/Thr_kinase_AS"/>
</dbReference>
<dbReference type="GO" id="GO:0005524">
    <property type="term" value="F:ATP binding"/>
    <property type="evidence" value="ECO:0007669"/>
    <property type="project" value="UniProtKB-KW"/>
</dbReference>
<evidence type="ECO:0000256" key="3">
    <source>
        <dbReference type="ARBA" id="ARBA00022777"/>
    </source>
</evidence>
<name>A6G9M7_9BACT</name>
<dbReference type="PANTHER" id="PTHR43289">
    <property type="entry name" value="MITOGEN-ACTIVATED PROTEIN KINASE KINASE KINASE 20-RELATED"/>
    <property type="match status" value="1"/>
</dbReference>
<dbReference type="PROSITE" id="PS00108">
    <property type="entry name" value="PROTEIN_KINASE_ST"/>
    <property type="match status" value="1"/>
</dbReference>
<evidence type="ECO:0000259" key="5">
    <source>
        <dbReference type="PROSITE" id="PS50011"/>
    </source>
</evidence>
<dbReference type="SUPFAM" id="SSF56112">
    <property type="entry name" value="Protein kinase-like (PK-like)"/>
    <property type="match status" value="1"/>
</dbReference>
<keyword evidence="8" id="KW-1185">Reference proteome</keyword>
<dbReference type="Gene3D" id="1.10.510.10">
    <property type="entry name" value="Transferase(Phosphotransferase) domain 1"/>
    <property type="match status" value="1"/>
</dbReference>
<feature type="domain" description="Protein kinase" evidence="5">
    <location>
        <begin position="381"/>
        <end position="630"/>
    </location>
</feature>
<keyword evidence="1" id="KW-0808">Transferase</keyword>
<dbReference type="eggNOG" id="COG1672">
    <property type="taxonomic scope" value="Bacteria"/>
</dbReference>
<evidence type="ECO:0000259" key="6">
    <source>
        <dbReference type="PROSITE" id="PS51534"/>
    </source>
</evidence>
<sequence length="2878" mass="320656">MEDGQVTRRADISIFRSGADPIRLAHLDIIAHDADDDWVVLAVDQLHGQRTSPLAQARNIDRGRPWRTYGFHSNAGGEAKGVFKARVGEQGRSVLRLQSSRRYEGSPLVERGYAGSPIVLDGRIVGLLTEVEHPHRSRSRAGVLHAIPIERVARALDLPVDAPPRVYICYSHDSNQHQQRVLEFTQSLRRDGVDAWLDLFEPSPPQGWPRWIQSQLTHADFVFVVCTYKFRIKFEEQLADTNRAITTYEALIALNLFYRGELDHGQLIPVCFDERDDSCPAALAGATRYVLPRDYTKLHGYISDTLELVPAPLGAAQTVSTGLPSDLSINDRLTILLDERERRLDSPSGVPVRLHEEISQLRTQLSAGPILHPGNILADRFRLIELAGDGGFADVWRAHDRHTETLVAVKILRGSTRSHGRLERFVSGARKMATLKHDAIVPIIEAVQEHNHIYFYVMPWFEGGNLREAIRDGNIGRLGALRVLANVIEALEYAHSDGVIHRDIKPSNILLDRFGSGWITDFDLARAEDSDLRTNVGAAMGTIRYGAPEQFEDASTADHRADIYSLALCIMFALRGSDPTKPETVLASQVDDLECDDGLKQALRGSIARERTHRTTDCATLLTALRHEIGRLRPSNSATTQGAAPSSTVMTPLASGDFLEEDFEAAQWRLIQKASKIEAKNPLRSVRTWLRAAAASSPENPQIRQHIESIYTAHEKWPKLIGLYQKDLARAEHDDVRIDIYWSIVRVYTNHYRLPSKILDTLTILERLVEGRADNRMLLELLEAKRQQYEQTKSWSQLIDCIRRQANIHTNMNSRVELNLRAAQLAQTRTNETKEAIASLEAVLSDDPINAEALYGLKGIYKDVGDWERNVDIQRRELARISDGQERRKRLIEIARTSEREIADRSVAIAVWNDLLREAPDNAKARERLAELYLEVGDLDALYSFFEKQRSWAELARALEDEVKTTQDSSRRAALSLKASKIYERELADEQSAVAILEFGLDLDRFHLGLANALLTLYEKLEKTDQLSWPLRVRLDHEHSVEQRAAILSELATLAEQVTGDLEAAFNYWRQILTEDHTRVDVIENMGRLAREASTDLWAELVEALEIVRERASFDADLNFEFDVDVDFDGIDLNILIAEVREQHLGDPLGARFICQIILDDFEPDHGRALRCLDRIYSAGGSYDELVEIIERRINAEVLEGDEFVDACLRLAAILETECKDPDRAIVAYTRVLDMESENITALEHLEHLYASHFRFQELYDNYQKMFDVFTTPQELAGVYLRMGKIAAETLDREVDARRLWIEAADLDTRDVVALDELARLYERSERYSEADLSDVLLELWLRALKYIGVGSVSTDRATLDNVFATDAERGARMLAMIAEQTDGLVRVTALEERVRLLLGPLDRVEEAMAALEVVTTDDPSRAESASTLAELYGQHRRWRPLVALYERVHPELYGLPRVLNLKCMATALCAHLGEYAQARRAILEGLEILSSLAFETINLQLDQHRALLSQLADLGVLLPEGEHAAGDGLARWVKVSLIDHLHLQLVDCLRKEGNYADLASHLEAELRYELDGSDDPRNRYPEMCAAQNPRLGLMTLLARVRRDLTNDGAGAMAVYARLHQLGSLANDDLRELTRFYRNERRGEKLAPILIARSCELARLGDSTRKAKVDFYIGELLWRVSRRPREAAHFYLDAYLADPRANRLAGVRARVLLSGTDSVHNIRGCLLARLSDLSHAHQPALLILLADLLSPHDDYEEEAKQRYLEALHLDAESGGASEGLGRLLLRQGHLVEAVEPLSNAARSPDIPDERAADNAAVAARALVKLGCGAEAEAILLTALVERAPESQPALLELAKIYNLLGRKLDESKILERLIALPLSSTLRAEVGYRQAMLLADEFRAAPMSEAGDEARDLLIQAVSADATHAQTRQTLLELASARQEWSIVAHMHFLATRELPPGSRCALVHLALAQIYLERLADSRRGVRNLSAALEQAPEDPAVIDQASALAADLPDPSEAAGRLESRARDMAELLEDTGRARLLLVASELHLRAGALESAKAAVLEAAKLEDLGKLREVVNRTLEQLARIDQRELELRNRRTSLLRELAQTEEPIERLELLSSVRETTLELDDGEGLEELTRQLLECAHALIDDDGDDPATIAAIETVRGVFTASDDRTKIVPLYEELADRAGEVSEAATLLTSAARIAWLRVHDPKLAVSILCRGLDREPTHAPAIELLGEIAETTDDSEVDATICDELSLLDSRQRPPLLSLHFAEVALRLESLELAEAVLRQQLAGDTTIEMRMHALKQLDGLLDAAGRPNARIPLLEERLELYRRFQPDHAADVALALASALRAVGKLSDACATCRTALLDKPTDQPLRKLYAKLLEQAEDWPALARALEQLANLTVESREQAHWLTRAAQVHLDHGDDRESVTAARRLLERARAVSTESIEPRVVLIPLLFARGDWEQVLHIGAELRLIDGDEHEALLYAAITEAFTRGKRTLARAIADRHERPVRQRLLWPLCARILHEIATDGPLPRLDAALSAAAALCGGTEILLDEFGAWAAGVPLEAGLALGLARLNEAFRRMELARHLYQLAAFMAPDGPVSVLTTRLPALSLPRDPIETEGWIPLEWRGALREVFIQLRDQLAGVRAHKGSARPPRTPKEHLAVRHADSIVDPWRSSLGVELAIAVTEAELPAGISLRNLSKPTIIVNEALVDTQEAERRFRLAYCAAALATGVAVLFDDEPLELSDVIDAFTTLTAASHQPSSDAARGLVVTLASRGVTAFRLDARLRSSLARELDHWHTASKELQQVIHRSCLLIATGLSGTVDGALTSIARDRGLITGVGRPGNPTVLETSDAAWLLRALGIYGPHT</sequence>
<dbReference type="Gene3D" id="1.25.40.10">
    <property type="entry name" value="Tetratricopeptide repeat domain"/>
    <property type="match status" value="5"/>
</dbReference>
<dbReference type="InterPro" id="IPR011990">
    <property type="entry name" value="TPR-like_helical_dom_sf"/>
</dbReference>
<dbReference type="STRING" id="391625.PPSIR1_37939"/>
<dbReference type="Pfam" id="PF08357">
    <property type="entry name" value="SEFIR"/>
    <property type="match status" value="1"/>
</dbReference>
<accession>A6G9M7</accession>
<protein>
    <submittedName>
        <fullName evidence="7">Tetratricopeptide repeat protein</fullName>
    </submittedName>
</protein>
<dbReference type="InterPro" id="IPR013568">
    <property type="entry name" value="SEFIR_dom"/>
</dbReference>
<dbReference type="EMBL" id="ABCS01000046">
    <property type="protein sequence ID" value="EDM77421.1"/>
    <property type="molecule type" value="Genomic_DNA"/>
</dbReference>
<evidence type="ECO:0000256" key="2">
    <source>
        <dbReference type="ARBA" id="ARBA00022741"/>
    </source>
</evidence>
<dbReference type="PANTHER" id="PTHR43289:SF6">
    <property type="entry name" value="SERINE_THREONINE-PROTEIN KINASE NEKL-3"/>
    <property type="match status" value="1"/>
</dbReference>
<dbReference type="Proteomes" id="UP000005801">
    <property type="component" value="Unassembled WGS sequence"/>
</dbReference>
<comment type="caution">
    <text evidence="7">The sequence shown here is derived from an EMBL/GenBank/DDBJ whole genome shotgun (WGS) entry which is preliminary data.</text>
</comment>